<dbReference type="EMBL" id="PUHQ01000048">
    <property type="protein sequence ID" value="KAG0660014.1"/>
    <property type="molecule type" value="Genomic_DNA"/>
</dbReference>
<feature type="compositionally biased region" description="Polar residues" evidence="1">
    <location>
        <begin position="19"/>
        <end position="28"/>
    </location>
</feature>
<name>A0A9P6W1L9_RHOMI</name>
<gene>
    <name evidence="2" type="ORF">C6P46_004815</name>
</gene>
<feature type="compositionally biased region" description="Basic residues" evidence="1">
    <location>
        <begin position="1"/>
        <end position="11"/>
    </location>
</feature>
<reference evidence="2 3" key="1">
    <citation type="submission" date="2020-11" db="EMBL/GenBank/DDBJ databases">
        <title>Kefir isolates.</title>
        <authorList>
            <person name="Marcisauskas S."/>
            <person name="Kim Y."/>
            <person name="Blasche S."/>
        </authorList>
    </citation>
    <scope>NUCLEOTIDE SEQUENCE [LARGE SCALE GENOMIC DNA]</scope>
    <source>
        <strain evidence="2 3">KR</strain>
    </source>
</reference>
<feature type="region of interest" description="Disordered" evidence="1">
    <location>
        <begin position="1"/>
        <end position="160"/>
    </location>
</feature>
<proteinExistence type="predicted"/>
<comment type="caution">
    <text evidence="2">The sequence shown here is derived from an EMBL/GenBank/DDBJ whole genome shotgun (WGS) entry which is preliminary data.</text>
</comment>
<organism evidence="2 3">
    <name type="scientific">Rhodotorula mucilaginosa</name>
    <name type="common">Yeast</name>
    <name type="synonym">Rhodotorula rubra</name>
    <dbReference type="NCBI Taxonomy" id="5537"/>
    <lineage>
        <taxon>Eukaryota</taxon>
        <taxon>Fungi</taxon>
        <taxon>Dikarya</taxon>
        <taxon>Basidiomycota</taxon>
        <taxon>Pucciniomycotina</taxon>
        <taxon>Microbotryomycetes</taxon>
        <taxon>Sporidiobolales</taxon>
        <taxon>Sporidiobolaceae</taxon>
        <taxon>Rhodotorula</taxon>
    </lineage>
</organism>
<feature type="compositionally biased region" description="Basic and acidic residues" evidence="1">
    <location>
        <begin position="105"/>
        <end position="124"/>
    </location>
</feature>
<dbReference type="Proteomes" id="UP000777482">
    <property type="component" value="Unassembled WGS sequence"/>
</dbReference>
<dbReference type="AlphaFoldDB" id="A0A9P6W1L9"/>
<protein>
    <submittedName>
        <fullName evidence="2">Uncharacterized protein</fullName>
    </submittedName>
</protein>
<evidence type="ECO:0000313" key="2">
    <source>
        <dbReference type="EMBL" id="KAG0660014.1"/>
    </source>
</evidence>
<keyword evidence="3" id="KW-1185">Reference proteome</keyword>
<evidence type="ECO:0000313" key="3">
    <source>
        <dbReference type="Proteomes" id="UP000777482"/>
    </source>
</evidence>
<sequence length="160" mass="17256">MGRSAKMMKRPTKSEKVSRQINKPSQPAQRIERSLSPDAGPSTIPLFNTSVPGRQTAKPDPRSRASAASSRPAVDDDVMSEDGAGVGEDDDNEDAAPVSKKKKGGLKDKVRAAKNAMKEDDARSAAKMAGNRRKGPKTNVLGSVDYVKLHESRPGKKKFR</sequence>
<evidence type="ECO:0000256" key="1">
    <source>
        <dbReference type="SAM" id="MobiDB-lite"/>
    </source>
</evidence>
<accession>A0A9P6W1L9</accession>
<dbReference type="OrthoDB" id="2538370at2759"/>